<keyword evidence="3" id="KW-0812">Transmembrane</keyword>
<comment type="similarity">
    <text evidence="2">Belongs to the LemA family.</text>
</comment>
<dbReference type="Proteomes" id="UP001597393">
    <property type="component" value="Unassembled WGS sequence"/>
</dbReference>
<evidence type="ECO:0000256" key="3">
    <source>
        <dbReference type="ARBA" id="ARBA00022692"/>
    </source>
</evidence>
<evidence type="ECO:0000256" key="1">
    <source>
        <dbReference type="ARBA" id="ARBA00004167"/>
    </source>
</evidence>
<evidence type="ECO:0000256" key="2">
    <source>
        <dbReference type="ARBA" id="ARBA00008854"/>
    </source>
</evidence>
<comment type="subcellular location">
    <subcellularLocation>
        <location evidence="1">Membrane</location>
        <topology evidence="1">Single-pass membrane protein</topology>
    </subcellularLocation>
</comment>
<evidence type="ECO:0000256" key="5">
    <source>
        <dbReference type="ARBA" id="ARBA00023136"/>
    </source>
</evidence>
<dbReference type="Gene3D" id="1.20.1440.20">
    <property type="entry name" value="LemA-like domain"/>
    <property type="match status" value="1"/>
</dbReference>
<protein>
    <submittedName>
        <fullName evidence="6">LemA family protein</fullName>
    </submittedName>
</protein>
<name>A0ABW5NIM1_9SPHI</name>
<evidence type="ECO:0000256" key="4">
    <source>
        <dbReference type="ARBA" id="ARBA00022989"/>
    </source>
</evidence>
<dbReference type="EMBL" id="JBHUMA010000006">
    <property type="protein sequence ID" value="MFD2598759.1"/>
    <property type="molecule type" value="Genomic_DNA"/>
</dbReference>
<dbReference type="PANTHER" id="PTHR34478">
    <property type="entry name" value="PROTEIN LEMA"/>
    <property type="match status" value="1"/>
</dbReference>
<dbReference type="InterPro" id="IPR007156">
    <property type="entry name" value="MamQ_LemA"/>
</dbReference>
<evidence type="ECO:0000313" key="7">
    <source>
        <dbReference type="Proteomes" id="UP001597393"/>
    </source>
</evidence>
<sequence>MGNALALLIIVALLVGLVSAAIRIYNRLVFLNNNVDKAFANIDVSLKQRAEEIPNLIAIVKEYMAYEDSMLEKLTKLRTQFLAAPTVDEKVTVCNEITQSLRSIFAVSENYPVLKANDSFISLQNRVSGLEDNIADRREYYNESVTLYNTGIQEFPVLLFAGVLRFSKRHLLQIPDTEKAFGGIKF</sequence>
<dbReference type="RefSeq" id="WP_380868888.1">
    <property type="nucleotide sequence ID" value="NZ_JBHUMA010000006.1"/>
</dbReference>
<dbReference type="PANTHER" id="PTHR34478:SF1">
    <property type="entry name" value="PROTEIN LEMA"/>
    <property type="match status" value="1"/>
</dbReference>
<keyword evidence="7" id="KW-1185">Reference proteome</keyword>
<evidence type="ECO:0000313" key="6">
    <source>
        <dbReference type="EMBL" id="MFD2598759.1"/>
    </source>
</evidence>
<keyword evidence="5" id="KW-0472">Membrane</keyword>
<proteinExistence type="inferred from homology"/>
<dbReference type="Pfam" id="PF04011">
    <property type="entry name" value="LemA"/>
    <property type="match status" value="1"/>
</dbReference>
<dbReference type="SUPFAM" id="SSF140478">
    <property type="entry name" value="LemA-like"/>
    <property type="match status" value="1"/>
</dbReference>
<accession>A0ABW5NIM1</accession>
<keyword evidence="4" id="KW-1133">Transmembrane helix</keyword>
<reference evidence="7" key="1">
    <citation type="journal article" date="2019" name="Int. J. Syst. Evol. Microbiol.">
        <title>The Global Catalogue of Microorganisms (GCM) 10K type strain sequencing project: providing services to taxonomists for standard genome sequencing and annotation.</title>
        <authorList>
            <consortium name="The Broad Institute Genomics Platform"/>
            <consortium name="The Broad Institute Genome Sequencing Center for Infectious Disease"/>
            <person name="Wu L."/>
            <person name="Ma J."/>
        </authorList>
    </citation>
    <scope>NUCLEOTIDE SEQUENCE [LARGE SCALE GENOMIC DNA]</scope>
    <source>
        <strain evidence="7">KCTC 42248</strain>
    </source>
</reference>
<organism evidence="6 7">
    <name type="scientific">Sphingobacterium corticis</name>
    <dbReference type="NCBI Taxonomy" id="1812823"/>
    <lineage>
        <taxon>Bacteria</taxon>
        <taxon>Pseudomonadati</taxon>
        <taxon>Bacteroidota</taxon>
        <taxon>Sphingobacteriia</taxon>
        <taxon>Sphingobacteriales</taxon>
        <taxon>Sphingobacteriaceae</taxon>
        <taxon>Sphingobacterium</taxon>
    </lineage>
</organism>
<comment type="caution">
    <text evidence="6">The sequence shown here is derived from an EMBL/GenBank/DDBJ whole genome shotgun (WGS) entry which is preliminary data.</text>
</comment>
<dbReference type="InterPro" id="IPR023353">
    <property type="entry name" value="LemA-like_dom_sf"/>
</dbReference>
<gene>
    <name evidence="6" type="ORF">ACFSQ3_07325</name>
</gene>